<evidence type="ECO:0000313" key="1">
    <source>
        <dbReference type="EMBL" id="CAG8568196.1"/>
    </source>
</evidence>
<gene>
    <name evidence="1" type="ORF">DHETER_LOCUS5944</name>
</gene>
<protein>
    <submittedName>
        <fullName evidence="1">16058_t:CDS:1</fullName>
    </submittedName>
</protein>
<dbReference type="EMBL" id="CAJVPU010007047">
    <property type="protein sequence ID" value="CAG8568196.1"/>
    <property type="molecule type" value="Genomic_DNA"/>
</dbReference>
<keyword evidence="2" id="KW-1185">Reference proteome</keyword>
<feature type="non-terminal residue" evidence="1">
    <location>
        <position position="128"/>
    </location>
</feature>
<evidence type="ECO:0000313" key="2">
    <source>
        <dbReference type="Proteomes" id="UP000789702"/>
    </source>
</evidence>
<reference evidence="1" key="1">
    <citation type="submission" date="2021-06" db="EMBL/GenBank/DDBJ databases">
        <authorList>
            <person name="Kallberg Y."/>
            <person name="Tangrot J."/>
            <person name="Rosling A."/>
        </authorList>
    </citation>
    <scope>NUCLEOTIDE SEQUENCE</scope>
    <source>
        <strain evidence="1">IL203A</strain>
    </source>
</reference>
<accession>A0ACA9M3R5</accession>
<comment type="caution">
    <text evidence="1">The sequence shown here is derived from an EMBL/GenBank/DDBJ whole genome shotgun (WGS) entry which is preliminary data.</text>
</comment>
<dbReference type="Proteomes" id="UP000789702">
    <property type="component" value="Unassembled WGS sequence"/>
</dbReference>
<sequence length="128" mass="14628">DRVNESSQDDKKIEINDPSEYSLKSIDMGLEIGDQLLESLKKICPTLYGMCEECYQPNTDESWKWYYEHTAPASEISVNIKEIGNGSENSFVTNTSEINRLNYETHPQAFYISRPIDTQEIAAVLNLN</sequence>
<proteinExistence type="predicted"/>
<feature type="non-terminal residue" evidence="1">
    <location>
        <position position="1"/>
    </location>
</feature>
<name>A0ACA9M3R5_9GLOM</name>
<organism evidence="1 2">
    <name type="scientific">Dentiscutata heterogama</name>
    <dbReference type="NCBI Taxonomy" id="1316150"/>
    <lineage>
        <taxon>Eukaryota</taxon>
        <taxon>Fungi</taxon>
        <taxon>Fungi incertae sedis</taxon>
        <taxon>Mucoromycota</taxon>
        <taxon>Glomeromycotina</taxon>
        <taxon>Glomeromycetes</taxon>
        <taxon>Diversisporales</taxon>
        <taxon>Gigasporaceae</taxon>
        <taxon>Dentiscutata</taxon>
    </lineage>
</organism>